<dbReference type="InterPro" id="IPR011029">
    <property type="entry name" value="DEATH-like_dom_sf"/>
</dbReference>
<dbReference type="GO" id="GO:0050727">
    <property type="term" value="P:regulation of inflammatory response"/>
    <property type="evidence" value="ECO:0007669"/>
    <property type="project" value="TreeGrafter"/>
</dbReference>
<dbReference type="GO" id="GO:0004197">
    <property type="term" value="F:cysteine-type endopeptidase activity"/>
    <property type="evidence" value="ECO:0007669"/>
    <property type="project" value="InterPro"/>
</dbReference>
<evidence type="ECO:0000259" key="1">
    <source>
        <dbReference type="PROSITE" id="PS50209"/>
    </source>
</evidence>
<dbReference type="PROSITE" id="PS50209">
    <property type="entry name" value="CARD"/>
    <property type="match status" value="1"/>
</dbReference>
<dbReference type="GO" id="GO:0006508">
    <property type="term" value="P:proteolysis"/>
    <property type="evidence" value="ECO:0007669"/>
    <property type="project" value="InterPro"/>
</dbReference>
<accession>A0A8C5A6D8</accession>
<dbReference type="Gene3D" id="1.10.533.10">
    <property type="entry name" value="Death Domain, Fas"/>
    <property type="match status" value="1"/>
</dbReference>
<dbReference type="GeneTree" id="ENSGT01030000239933"/>
<name>A0A8C5A6D8_GADMO</name>
<dbReference type="Proteomes" id="UP000694546">
    <property type="component" value="Chromosome 4"/>
</dbReference>
<dbReference type="GO" id="GO:0097169">
    <property type="term" value="C:AIM2 inflammasome complex"/>
    <property type="evidence" value="ECO:0007669"/>
    <property type="project" value="TreeGrafter"/>
</dbReference>
<proteinExistence type="predicted"/>
<keyword evidence="3" id="KW-1185">Reference proteome</keyword>
<feature type="domain" description="CARD" evidence="1">
    <location>
        <begin position="1"/>
        <end position="93"/>
    </location>
</feature>
<protein>
    <recommendedName>
        <fullName evidence="1">CARD domain-containing protein</fullName>
    </recommendedName>
</protein>
<dbReference type="GO" id="GO:0072557">
    <property type="term" value="C:IPAF inflammasome complex"/>
    <property type="evidence" value="ECO:0007669"/>
    <property type="project" value="TreeGrafter"/>
</dbReference>
<reference evidence="2" key="2">
    <citation type="submission" date="2025-09" db="UniProtKB">
        <authorList>
            <consortium name="Ensembl"/>
        </authorList>
    </citation>
    <scope>IDENTIFICATION</scope>
</reference>
<sequence>MISLPEELLRNSRLEFVNRASDPLIKGLLDDLLQHKVINSAEKDFVKDQSGRADRAGELIDMVVNKGSEASQKMIDSMKVRDRYLSSTLGLISSPTG</sequence>
<dbReference type="SMART" id="SM00114">
    <property type="entry name" value="CARD"/>
    <property type="match status" value="1"/>
</dbReference>
<dbReference type="GO" id="GO:0072559">
    <property type="term" value="C:NLRP3 inflammasome complex"/>
    <property type="evidence" value="ECO:0007669"/>
    <property type="project" value="TreeGrafter"/>
</dbReference>
<organism evidence="2 3">
    <name type="scientific">Gadus morhua</name>
    <name type="common">Atlantic cod</name>
    <dbReference type="NCBI Taxonomy" id="8049"/>
    <lineage>
        <taxon>Eukaryota</taxon>
        <taxon>Metazoa</taxon>
        <taxon>Chordata</taxon>
        <taxon>Craniata</taxon>
        <taxon>Vertebrata</taxon>
        <taxon>Euteleostomi</taxon>
        <taxon>Actinopterygii</taxon>
        <taxon>Neopterygii</taxon>
        <taxon>Teleostei</taxon>
        <taxon>Neoteleostei</taxon>
        <taxon>Acanthomorphata</taxon>
        <taxon>Zeiogadaria</taxon>
        <taxon>Gadariae</taxon>
        <taxon>Gadiformes</taxon>
        <taxon>Gadoidei</taxon>
        <taxon>Gadidae</taxon>
        <taxon>Gadus</taxon>
    </lineage>
</organism>
<dbReference type="InterPro" id="IPR001315">
    <property type="entry name" value="CARD"/>
</dbReference>
<evidence type="ECO:0000313" key="3">
    <source>
        <dbReference type="Proteomes" id="UP000694546"/>
    </source>
</evidence>
<reference evidence="2" key="1">
    <citation type="submission" date="2025-08" db="UniProtKB">
        <authorList>
            <consortium name="Ensembl"/>
        </authorList>
    </citation>
    <scope>IDENTIFICATION</scope>
</reference>
<dbReference type="AlphaFoldDB" id="A0A8C5A6D8"/>
<dbReference type="Ensembl" id="ENSGMOT00000069222.1">
    <property type="protein sequence ID" value="ENSGMOP00000027244.1"/>
    <property type="gene ID" value="ENSGMOG00000027536.1"/>
</dbReference>
<dbReference type="GO" id="GO:0042981">
    <property type="term" value="P:regulation of apoptotic process"/>
    <property type="evidence" value="ECO:0007669"/>
    <property type="project" value="InterPro"/>
</dbReference>
<dbReference type="SUPFAM" id="SSF47986">
    <property type="entry name" value="DEATH domain"/>
    <property type="match status" value="1"/>
</dbReference>
<dbReference type="OMA" id="CFDNLML"/>
<evidence type="ECO:0000313" key="2">
    <source>
        <dbReference type="Ensembl" id="ENSGMOP00000027244.1"/>
    </source>
</evidence>
<dbReference type="Pfam" id="PF00619">
    <property type="entry name" value="CARD"/>
    <property type="match status" value="1"/>
</dbReference>